<keyword evidence="1" id="KW-0812">Transmembrane</keyword>
<evidence type="ECO:0000313" key="2">
    <source>
        <dbReference type="EMBL" id="MPL79434.1"/>
    </source>
</evidence>
<dbReference type="EMBL" id="VSSQ01000126">
    <property type="protein sequence ID" value="MPL79434.1"/>
    <property type="molecule type" value="Genomic_DNA"/>
</dbReference>
<comment type="caution">
    <text evidence="2">The sequence shown here is derived from an EMBL/GenBank/DDBJ whole genome shotgun (WGS) entry which is preliminary data.</text>
</comment>
<keyword evidence="1" id="KW-0472">Membrane</keyword>
<name>A0A644UKG0_9ZZZZ</name>
<sequence>MLIFSFVVPAKEDEIPLFLFAFFLSWVSVDLAALYKLNGANLWLFLIPGNIDKYIMKSRLIHSIDGLAQIRFLAAGQAVDAFAVDILPG</sequence>
<organism evidence="2">
    <name type="scientific">bioreactor metagenome</name>
    <dbReference type="NCBI Taxonomy" id="1076179"/>
    <lineage>
        <taxon>unclassified sequences</taxon>
        <taxon>metagenomes</taxon>
        <taxon>ecological metagenomes</taxon>
    </lineage>
</organism>
<accession>A0A644UKG0</accession>
<evidence type="ECO:0000256" key="1">
    <source>
        <dbReference type="SAM" id="Phobius"/>
    </source>
</evidence>
<reference evidence="2" key="1">
    <citation type="submission" date="2019-08" db="EMBL/GenBank/DDBJ databases">
        <authorList>
            <person name="Kucharzyk K."/>
            <person name="Murdoch R.W."/>
            <person name="Higgins S."/>
            <person name="Loffler F."/>
        </authorList>
    </citation>
    <scope>NUCLEOTIDE SEQUENCE</scope>
</reference>
<dbReference type="AlphaFoldDB" id="A0A644UKG0"/>
<proteinExistence type="predicted"/>
<feature type="transmembrane region" description="Helical" evidence="1">
    <location>
        <begin position="15"/>
        <end position="35"/>
    </location>
</feature>
<protein>
    <submittedName>
        <fullName evidence="2">Uncharacterized protein</fullName>
    </submittedName>
</protein>
<keyword evidence="1" id="KW-1133">Transmembrane helix</keyword>
<gene>
    <name evidence="2" type="ORF">SDC9_25312</name>
</gene>